<sequence length="548" mass="61757">MFRIIDLHNHPSMKPYNNDTYRDDVDLWDGMEADAENYFKLNGLIRGVITETARDSQAQMREWVKGNLSLSICALHPTERGWFVRSTEKRGRIRKFLLKLFLGNDDIAPLGAALTGFPLAKVQKVIDRVNNNQGIDYFNDPALGEYSYLKTKQTIPGPWGFTYKIVNDYNEYLQVRASDNQLAMIISVEGGHALTSITKGSWFNTAYQYLSDTDKDTFKESLKTNIKHLKGVGPDPQLNFEHTPLFVTLVHMYNNLLAGHAKSYGAGHGLIPGMDDLLYQTIGMNHGITEAGWLAIDMLLDRTLGRRVLIDVKHLSMKARGEYYQYVADKKAAGDHIPIIASHAAVNGYEHNAISRMDTYGLDKDTYLSRWSINLSNEDIRAIHASEGIIGLVVHEGRTPGGKTKKQLKKLKKCIAKGGKKAYRAQQELADLYCQLVLSNIFQVVLAVGDVSAWDIMALGSDYDGIMDPFNCYPKVGDFHKLIDDIGKFLNTPKPLKLYKNDKLTTVEPSKLKEMMYGLSPTDIKQKIAYENAEVFLSRYFNDGYLAN</sequence>
<dbReference type="InterPro" id="IPR032466">
    <property type="entry name" value="Metal_Hydrolase"/>
</dbReference>
<gene>
    <name evidence="1" type="ORF">JMN32_19570</name>
</gene>
<name>A0A937KDJ0_9BACT</name>
<organism evidence="1 2">
    <name type="scientific">Fulvivirga marina</name>
    <dbReference type="NCBI Taxonomy" id="2494733"/>
    <lineage>
        <taxon>Bacteria</taxon>
        <taxon>Pseudomonadati</taxon>
        <taxon>Bacteroidota</taxon>
        <taxon>Cytophagia</taxon>
        <taxon>Cytophagales</taxon>
        <taxon>Fulvivirgaceae</taxon>
        <taxon>Fulvivirga</taxon>
    </lineage>
</organism>
<dbReference type="SUPFAM" id="SSF51556">
    <property type="entry name" value="Metallo-dependent hydrolases"/>
    <property type="match status" value="1"/>
</dbReference>
<proteinExistence type="predicted"/>
<dbReference type="Proteomes" id="UP000614216">
    <property type="component" value="Unassembled WGS sequence"/>
</dbReference>
<evidence type="ECO:0000313" key="1">
    <source>
        <dbReference type="EMBL" id="MBL6448519.1"/>
    </source>
</evidence>
<reference evidence="1" key="1">
    <citation type="submission" date="2021-01" db="EMBL/GenBank/DDBJ databases">
        <title>Fulvivirga kasyanovii gen. nov., sp nov., a novel member of the phylum Bacteroidetes isolated from seawater in a mussel farm.</title>
        <authorList>
            <person name="Zhao L.-H."/>
            <person name="Wang Z.-J."/>
        </authorList>
    </citation>
    <scope>NUCLEOTIDE SEQUENCE</scope>
    <source>
        <strain evidence="1">29W222</strain>
    </source>
</reference>
<dbReference type="Gene3D" id="3.20.20.140">
    <property type="entry name" value="Metal-dependent hydrolases"/>
    <property type="match status" value="1"/>
</dbReference>
<evidence type="ECO:0000313" key="2">
    <source>
        <dbReference type="Proteomes" id="UP000614216"/>
    </source>
</evidence>
<comment type="caution">
    <text evidence="1">The sequence shown here is derived from an EMBL/GenBank/DDBJ whole genome shotgun (WGS) entry which is preliminary data.</text>
</comment>
<dbReference type="EMBL" id="JAEUGD010000064">
    <property type="protein sequence ID" value="MBL6448519.1"/>
    <property type="molecule type" value="Genomic_DNA"/>
</dbReference>
<evidence type="ECO:0008006" key="3">
    <source>
        <dbReference type="Google" id="ProtNLM"/>
    </source>
</evidence>
<protein>
    <recommendedName>
        <fullName evidence="3">Peptidase M19</fullName>
    </recommendedName>
</protein>
<dbReference type="AlphaFoldDB" id="A0A937KDJ0"/>
<accession>A0A937KDJ0</accession>
<dbReference type="RefSeq" id="WP_202858055.1">
    <property type="nucleotide sequence ID" value="NZ_JAEUGD010000064.1"/>
</dbReference>
<keyword evidence="2" id="KW-1185">Reference proteome</keyword>